<keyword evidence="8 12" id="KW-1133">Transmembrane helix</keyword>
<feature type="transmembrane region" description="Helical" evidence="12">
    <location>
        <begin position="23"/>
        <end position="44"/>
    </location>
</feature>
<dbReference type="Gene3D" id="2.60.40.420">
    <property type="entry name" value="Cupredoxins - blue copper proteins"/>
    <property type="match status" value="1"/>
</dbReference>
<name>A0A7D6CR34_9EURY</name>
<feature type="transmembrane region" description="Helical" evidence="12">
    <location>
        <begin position="77"/>
        <end position="102"/>
    </location>
</feature>
<evidence type="ECO:0000256" key="9">
    <source>
        <dbReference type="ARBA" id="ARBA00023008"/>
    </source>
</evidence>
<keyword evidence="5 12" id="KW-0812">Transmembrane</keyword>
<sequence length="343" mass="38435">MNTIYSALIAPMQRTRVDVFENIFVVFLGLGTLVGIIVVAYMLYNAYKYRDTGETDEDEDLPSVGELPTGGKGGKKLFLSFGISAVIVISLVIWTYTMLLYVEDPDTTEQEKALEGPVEVTGDSFAWYFEYDNGIESTTTLRVPADERVWLQVTSGDVWHAFGIPDQRVKADAIPGEYDETWFEADEADQTQEIKCFELCGEFHTTMTGEVQVMEPDAFEDWMNEQLTMSITVQDGNETPVSEETGYGDVGYEMTLESQEWEFEETYTDDQFNNGTIEVSNVSDIERGGVYNVTITPTDDGQQFEPVEEQFDMTGPVDESFTLELNATESETNESDTNDGGEA</sequence>
<comment type="similarity">
    <text evidence="2">Belongs to the cytochrome c oxidase subunit 2 family.</text>
</comment>
<dbReference type="RefSeq" id="WP_180842280.1">
    <property type="nucleotide sequence ID" value="NZ_CP059154.1"/>
</dbReference>
<dbReference type="InterPro" id="IPR001505">
    <property type="entry name" value="Copper_CuA"/>
</dbReference>
<dbReference type="InterPro" id="IPR045187">
    <property type="entry name" value="CcO_II"/>
</dbReference>
<organism evidence="14 15">
    <name type="scientific">Natrinema zhouii</name>
    <dbReference type="NCBI Taxonomy" id="1710539"/>
    <lineage>
        <taxon>Archaea</taxon>
        <taxon>Methanobacteriati</taxon>
        <taxon>Methanobacteriota</taxon>
        <taxon>Stenosarchaea group</taxon>
        <taxon>Halobacteria</taxon>
        <taxon>Halobacteriales</taxon>
        <taxon>Natrialbaceae</taxon>
        <taxon>Natrinema</taxon>
    </lineage>
</organism>
<dbReference type="SUPFAM" id="SSF49503">
    <property type="entry name" value="Cupredoxins"/>
    <property type="match status" value="1"/>
</dbReference>
<reference evidence="14 15" key="1">
    <citation type="submission" date="2020-07" db="EMBL/GenBank/DDBJ databases">
        <title>Natrinema (YPL30) sp. nov. and Haloterrigena xxxxxx (YPL8) sp. nov., isolated from a salt mine.</title>
        <authorList>
            <person name="Cui H."/>
        </authorList>
    </citation>
    <scope>NUCLEOTIDE SEQUENCE [LARGE SCALE GENOMIC DNA]</scope>
    <source>
        <strain evidence="14 15">YPL13</strain>
    </source>
</reference>
<dbReference type="InterPro" id="IPR008972">
    <property type="entry name" value="Cupredoxin"/>
</dbReference>
<feature type="region of interest" description="Disordered" evidence="11">
    <location>
        <begin position="324"/>
        <end position="343"/>
    </location>
</feature>
<evidence type="ECO:0000256" key="8">
    <source>
        <dbReference type="ARBA" id="ARBA00022989"/>
    </source>
</evidence>
<dbReference type="InterPro" id="IPR014222">
    <property type="entry name" value="Cyt_c_oxidase_su2"/>
</dbReference>
<dbReference type="Proteomes" id="UP000510869">
    <property type="component" value="Chromosome"/>
</dbReference>
<keyword evidence="7" id="KW-0249">Electron transport</keyword>
<dbReference type="GO" id="GO:0042773">
    <property type="term" value="P:ATP synthesis coupled electron transport"/>
    <property type="evidence" value="ECO:0007669"/>
    <property type="project" value="TreeGrafter"/>
</dbReference>
<feature type="compositionally biased region" description="Acidic residues" evidence="11">
    <location>
        <begin position="331"/>
        <end position="343"/>
    </location>
</feature>
<dbReference type="EMBL" id="CP059154">
    <property type="protein sequence ID" value="QLK27116.1"/>
    <property type="molecule type" value="Genomic_DNA"/>
</dbReference>
<evidence type="ECO:0000256" key="12">
    <source>
        <dbReference type="SAM" id="Phobius"/>
    </source>
</evidence>
<gene>
    <name evidence="14" type="primary">coxB</name>
    <name evidence="14" type="ORF">HYG81_05775</name>
</gene>
<dbReference type="PANTHER" id="PTHR22888">
    <property type="entry name" value="CYTOCHROME C OXIDASE, SUBUNIT II"/>
    <property type="match status" value="1"/>
</dbReference>
<dbReference type="GO" id="GO:0004129">
    <property type="term" value="F:cytochrome-c oxidase activity"/>
    <property type="evidence" value="ECO:0007669"/>
    <property type="project" value="InterPro"/>
</dbReference>
<dbReference type="AlphaFoldDB" id="A0A7D6CR34"/>
<evidence type="ECO:0000256" key="2">
    <source>
        <dbReference type="ARBA" id="ARBA00007866"/>
    </source>
</evidence>
<feature type="domain" description="Cytochrome oxidase subunit II copper A binding" evidence="13">
    <location>
        <begin position="113"/>
        <end position="225"/>
    </location>
</feature>
<keyword evidence="15" id="KW-1185">Reference proteome</keyword>
<dbReference type="InterPro" id="IPR002429">
    <property type="entry name" value="CcO_II-like_C"/>
</dbReference>
<evidence type="ECO:0000256" key="3">
    <source>
        <dbReference type="ARBA" id="ARBA00022448"/>
    </source>
</evidence>
<evidence type="ECO:0000256" key="6">
    <source>
        <dbReference type="ARBA" id="ARBA00022723"/>
    </source>
</evidence>
<dbReference type="PROSITE" id="PS00078">
    <property type="entry name" value="COX2"/>
    <property type="match status" value="1"/>
</dbReference>
<dbReference type="OrthoDB" id="3372at2157"/>
<dbReference type="GO" id="GO:0016020">
    <property type="term" value="C:membrane"/>
    <property type="evidence" value="ECO:0007669"/>
    <property type="project" value="UniProtKB-SubCell"/>
</dbReference>
<dbReference type="PROSITE" id="PS50857">
    <property type="entry name" value="COX2_CUA"/>
    <property type="match status" value="1"/>
</dbReference>
<evidence type="ECO:0000256" key="11">
    <source>
        <dbReference type="SAM" id="MobiDB-lite"/>
    </source>
</evidence>
<evidence type="ECO:0000259" key="13">
    <source>
        <dbReference type="PROSITE" id="PS50857"/>
    </source>
</evidence>
<comment type="subcellular location">
    <subcellularLocation>
        <location evidence="1">Membrane</location>
        <topology evidence="1">Multi-pass membrane protein</topology>
    </subcellularLocation>
</comment>
<evidence type="ECO:0000256" key="1">
    <source>
        <dbReference type="ARBA" id="ARBA00004141"/>
    </source>
</evidence>
<protein>
    <submittedName>
        <fullName evidence="14">Cytochrome c oxidase subunit II</fullName>
    </submittedName>
</protein>
<evidence type="ECO:0000256" key="7">
    <source>
        <dbReference type="ARBA" id="ARBA00022982"/>
    </source>
</evidence>
<accession>A0A7D6CR34</accession>
<evidence type="ECO:0000256" key="5">
    <source>
        <dbReference type="ARBA" id="ARBA00022692"/>
    </source>
</evidence>
<keyword evidence="10 12" id="KW-0472">Membrane</keyword>
<dbReference type="GeneID" id="56142694"/>
<evidence type="ECO:0000313" key="15">
    <source>
        <dbReference type="Proteomes" id="UP000510869"/>
    </source>
</evidence>
<keyword evidence="4" id="KW-0679">Respiratory chain</keyword>
<dbReference type="KEGG" id="nay:HYG81_05775"/>
<dbReference type="PANTHER" id="PTHR22888:SF9">
    <property type="entry name" value="CYTOCHROME C OXIDASE SUBUNIT 2"/>
    <property type="match status" value="1"/>
</dbReference>
<evidence type="ECO:0000256" key="10">
    <source>
        <dbReference type="ARBA" id="ARBA00023136"/>
    </source>
</evidence>
<dbReference type="NCBIfam" id="TIGR02866">
    <property type="entry name" value="CoxB"/>
    <property type="match status" value="1"/>
</dbReference>
<dbReference type="GO" id="GO:0005507">
    <property type="term" value="F:copper ion binding"/>
    <property type="evidence" value="ECO:0007669"/>
    <property type="project" value="InterPro"/>
</dbReference>
<keyword evidence="6" id="KW-0479">Metal-binding</keyword>
<proteinExistence type="inferred from homology"/>
<evidence type="ECO:0000313" key="14">
    <source>
        <dbReference type="EMBL" id="QLK27116.1"/>
    </source>
</evidence>
<dbReference type="GO" id="GO:0016491">
    <property type="term" value="F:oxidoreductase activity"/>
    <property type="evidence" value="ECO:0007669"/>
    <property type="project" value="InterPro"/>
</dbReference>
<dbReference type="Pfam" id="PF00116">
    <property type="entry name" value="COX2"/>
    <property type="match status" value="1"/>
</dbReference>
<evidence type="ECO:0000256" key="4">
    <source>
        <dbReference type="ARBA" id="ARBA00022660"/>
    </source>
</evidence>
<keyword evidence="9" id="KW-0186">Copper</keyword>
<keyword evidence="3" id="KW-0813">Transport</keyword>